<evidence type="ECO:0000256" key="1">
    <source>
        <dbReference type="SAM" id="MobiDB-lite"/>
    </source>
</evidence>
<accession>B6HGG2</accession>
<feature type="compositionally biased region" description="Polar residues" evidence="1">
    <location>
        <begin position="213"/>
        <end position="225"/>
    </location>
</feature>
<dbReference type="EMBL" id="AM920435">
    <property type="protein sequence ID" value="CAP85958.1"/>
    <property type="molecule type" value="Genomic_DNA"/>
</dbReference>
<dbReference type="AlphaFoldDB" id="B6HGG2"/>
<gene>
    <name evidence="2" type="ORF">Pc20g06290</name>
    <name evidence="2" type="ORF">PCH_Pc20g06290</name>
</gene>
<organism evidence="2 3">
    <name type="scientific">Penicillium rubens (strain ATCC 28089 / DSM 1075 / NRRL 1951 / Wisconsin 54-1255)</name>
    <name type="common">Penicillium chrysogenum</name>
    <dbReference type="NCBI Taxonomy" id="500485"/>
    <lineage>
        <taxon>Eukaryota</taxon>
        <taxon>Fungi</taxon>
        <taxon>Dikarya</taxon>
        <taxon>Ascomycota</taxon>
        <taxon>Pezizomycotina</taxon>
        <taxon>Eurotiomycetes</taxon>
        <taxon>Eurotiomycetidae</taxon>
        <taxon>Eurotiales</taxon>
        <taxon>Aspergillaceae</taxon>
        <taxon>Penicillium</taxon>
        <taxon>Penicillium chrysogenum species complex</taxon>
    </lineage>
</organism>
<feature type="region of interest" description="Disordered" evidence="1">
    <location>
        <begin position="156"/>
        <end position="186"/>
    </location>
</feature>
<dbReference type="HOGENOM" id="CLU_1175766_0_0_1"/>
<evidence type="ECO:0000313" key="3">
    <source>
        <dbReference type="Proteomes" id="UP000000724"/>
    </source>
</evidence>
<feature type="compositionally biased region" description="Basic and acidic residues" evidence="1">
    <location>
        <begin position="1"/>
        <end position="30"/>
    </location>
</feature>
<protein>
    <submittedName>
        <fullName evidence="2">Uncharacterized protein</fullName>
    </submittedName>
</protein>
<evidence type="ECO:0000313" key="2">
    <source>
        <dbReference type="EMBL" id="CAP85958.1"/>
    </source>
</evidence>
<proteinExistence type="predicted"/>
<feature type="region of interest" description="Disordered" evidence="1">
    <location>
        <begin position="1"/>
        <end position="38"/>
    </location>
</feature>
<keyword evidence="3" id="KW-1185">Reference proteome</keyword>
<reference evidence="2 3" key="1">
    <citation type="journal article" date="2008" name="Nat. Biotechnol.">
        <title>Genome sequencing and analysis of the filamentous fungus Penicillium chrysogenum.</title>
        <authorList>
            <person name="van den Berg M.A."/>
            <person name="Albang R."/>
            <person name="Albermann K."/>
            <person name="Badger J.H."/>
            <person name="Daran J.-M."/>
            <person name="Driessen A.J.M."/>
            <person name="Garcia-Estrada C."/>
            <person name="Fedorova N.D."/>
            <person name="Harris D.M."/>
            <person name="Heijne W.H.M."/>
            <person name="Joardar V.S."/>
            <person name="Kiel J.A.K.W."/>
            <person name="Kovalchuk A."/>
            <person name="Martin J.F."/>
            <person name="Nierman W.C."/>
            <person name="Nijland J.G."/>
            <person name="Pronk J.T."/>
            <person name="Roubos J.A."/>
            <person name="van der Klei I.J."/>
            <person name="van Peij N.N.M.E."/>
            <person name="Veenhuis M."/>
            <person name="von Doehren H."/>
            <person name="Wagner C."/>
            <person name="Wortman J.R."/>
            <person name="Bovenberg R.A.L."/>
        </authorList>
    </citation>
    <scope>NUCLEOTIDE SEQUENCE [LARGE SCALE GENOMIC DNA]</scope>
    <source>
        <strain evidence="3">ATCC 28089 / DSM 1075 / NRRL 1951 / Wisconsin 54-1255</strain>
    </source>
</reference>
<sequence>MENGWKVDAKRLRRAEDVKRNGKNDKERQSSRKRSGKVRLRHRANCLNGCGLTRAHRILPLDLESQTKRTGRNAEDCLKSAILRETGCICLAEGEYTGEMGAKVNQLFLLKNHLQPARAPERAETESSFRKKYPDPGCVEFEVQPAKTVKGQYGVESTVDGTRRQKDKARPKAMDGPSPSEGHSKISIAMEISYYGKARQARFRRNSKRLQVVESSFSPPSQRRYTYTHGDTRPRK</sequence>
<dbReference type="Proteomes" id="UP000000724">
    <property type="component" value="Contig Pc00c20"/>
</dbReference>
<dbReference type="VEuPathDB" id="FungiDB:PCH_Pc20g06290"/>
<feature type="region of interest" description="Disordered" evidence="1">
    <location>
        <begin position="204"/>
        <end position="236"/>
    </location>
</feature>
<feature type="compositionally biased region" description="Basic and acidic residues" evidence="1">
    <location>
        <begin position="161"/>
        <end position="173"/>
    </location>
</feature>
<name>B6HGG2_PENRW</name>